<dbReference type="STRING" id="1577792.QX51_12170"/>
<evidence type="ECO:0008006" key="4">
    <source>
        <dbReference type="Google" id="ProtNLM"/>
    </source>
</evidence>
<keyword evidence="1" id="KW-1133">Transmembrane helix</keyword>
<comment type="caution">
    <text evidence="2">The sequence shown here is derived from an EMBL/GenBank/DDBJ whole genome shotgun (WGS) entry which is preliminary data.</text>
</comment>
<dbReference type="PANTHER" id="PTHR41307">
    <property type="entry name" value="MEMBRANE PROTEIN-RELATED"/>
    <property type="match status" value="1"/>
</dbReference>
<dbReference type="EMBL" id="JWHR01000109">
    <property type="protein sequence ID" value="KHS56729.1"/>
    <property type="molecule type" value="Genomic_DNA"/>
</dbReference>
<reference evidence="2 3" key="1">
    <citation type="submission" date="2014-12" db="EMBL/GenBank/DDBJ databases">
        <title>Draft genome sequence of Terrisporobacter sp. 08-306576, isolated from the blood culture of a bacteremia patient.</title>
        <authorList>
            <person name="Lund L.C."/>
            <person name="Sydenham T.V."/>
            <person name="Hogh S.V."/>
            <person name="Skov M.N."/>
            <person name="Kemp M."/>
            <person name="Justesen U.S."/>
        </authorList>
    </citation>
    <scope>NUCLEOTIDE SEQUENCE [LARGE SCALE GENOMIC DNA]</scope>
    <source>
        <strain evidence="2 3">08-306576</strain>
    </source>
</reference>
<gene>
    <name evidence="2" type="ORF">QX51_12170</name>
</gene>
<proteinExistence type="predicted"/>
<feature type="transmembrane region" description="Helical" evidence="1">
    <location>
        <begin position="170"/>
        <end position="191"/>
    </location>
</feature>
<feature type="transmembrane region" description="Helical" evidence="1">
    <location>
        <begin position="143"/>
        <end position="164"/>
    </location>
</feature>
<feature type="transmembrane region" description="Helical" evidence="1">
    <location>
        <begin position="224"/>
        <end position="240"/>
    </location>
</feature>
<dbReference type="AlphaFoldDB" id="A0A0B3VVW4"/>
<keyword evidence="1" id="KW-0472">Membrane</keyword>
<organism evidence="2 3">
    <name type="scientific">Terrisporobacter othiniensis</name>
    <dbReference type="NCBI Taxonomy" id="1577792"/>
    <lineage>
        <taxon>Bacteria</taxon>
        <taxon>Bacillati</taxon>
        <taxon>Bacillota</taxon>
        <taxon>Clostridia</taxon>
        <taxon>Peptostreptococcales</taxon>
        <taxon>Peptostreptococcaceae</taxon>
        <taxon>Terrisporobacter</taxon>
    </lineage>
</organism>
<dbReference type="PANTHER" id="PTHR41307:SF1">
    <property type="entry name" value="MEMBRANE PROTEIN"/>
    <property type="match status" value="1"/>
</dbReference>
<feature type="transmembrane region" description="Helical" evidence="1">
    <location>
        <begin position="198"/>
        <end position="218"/>
    </location>
</feature>
<keyword evidence="1" id="KW-0812">Transmembrane</keyword>
<dbReference type="Proteomes" id="UP000031189">
    <property type="component" value="Unassembled WGS sequence"/>
</dbReference>
<sequence length="250" mass="28078">MSECYNNKISKEGEEFILSLNMYLVSTGKSEVEIKEFIEEAEQHLILGEQEGKSVKDIFGNSPEEYAKSVADELSFSKKDLIETVLMFIIGFGTWIFLSGIKNGIVTMSVMEVISVPLVYLLTIIILVILARKFAFKDKKFSVGIFVLFCVNICALVIIGLIGRNMDQSIVINKLLVSIIIGALFLLSLIASKKIDTWFLMLPFIFYIPVIIESFTNINFGENVLVKIIPLILCVILGIIESKRMIKSND</sequence>
<feature type="transmembrane region" description="Helical" evidence="1">
    <location>
        <begin position="113"/>
        <end position="131"/>
    </location>
</feature>
<accession>A0A0B3VVW4</accession>
<dbReference type="SUPFAM" id="SSF158560">
    <property type="entry name" value="BH3980-like"/>
    <property type="match status" value="1"/>
</dbReference>
<name>A0A0B3VVW4_9FIRM</name>
<keyword evidence="3" id="KW-1185">Reference proteome</keyword>
<protein>
    <recommendedName>
        <fullName evidence="4">NADH dehydrogenase</fullName>
    </recommendedName>
</protein>
<dbReference type="OrthoDB" id="1750748at2"/>
<feature type="transmembrane region" description="Helical" evidence="1">
    <location>
        <begin position="81"/>
        <end position="101"/>
    </location>
</feature>
<evidence type="ECO:0000256" key="1">
    <source>
        <dbReference type="SAM" id="Phobius"/>
    </source>
</evidence>
<evidence type="ECO:0000313" key="3">
    <source>
        <dbReference type="Proteomes" id="UP000031189"/>
    </source>
</evidence>
<dbReference type="RefSeq" id="WP_039680180.1">
    <property type="nucleotide sequence ID" value="NZ_JWHR01000109.1"/>
</dbReference>
<evidence type="ECO:0000313" key="2">
    <source>
        <dbReference type="EMBL" id="KHS56729.1"/>
    </source>
</evidence>